<dbReference type="PROSITE" id="PS00178">
    <property type="entry name" value="AA_TRNA_LIGASE_I"/>
    <property type="match status" value="1"/>
</dbReference>
<dbReference type="PANTHER" id="PTHR43766">
    <property type="entry name" value="TRYPTOPHAN--TRNA LIGASE, MITOCHONDRIAL"/>
    <property type="match status" value="1"/>
</dbReference>
<dbReference type="PRINTS" id="PR01039">
    <property type="entry name" value="TRNASYNTHTRP"/>
</dbReference>
<dbReference type="EMBL" id="AP024488">
    <property type="protein sequence ID" value="BCS98767.1"/>
    <property type="molecule type" value="Genomic_DNA"/>
</dbReference>
<keyword evidence="3 9" id="KW-0436">Ligase</keyword>
<gene>
    <name evidence="10" type="ORF">DSLASN_43990</name>
</gene>
<dbReference type="EC" id="6.1.1.2" evidence="2 8"/>
<comment type="similarity">
    <text evidence="1 9">Belongs to the class-I aminoacyl-tRNA synthetase family.</text>
</comment>
<dbReference type="RefSeq" id="WP_236890140.1">
    <property type="nucleotide sequence ID" value="NZ_AP024488.1"/>
</dbReference>
<dbReference type="Gene3D" id="3.40.50.620">
    <property type="entry name" value="HUPs"/>
    <property type="match status" value="1"/>
</dbReference>
<dbReference type="InterPro" id="IPR002305">
    <property type="entry name" value="aa-tRNA-synth_Ic"/>
</dbReference>
<dbReference type="Proteomes" id="UP001320148">
    <property type="component" value="Chromosome"/>
</dbReference>
<dbReference type="GO" id="GO:0016874">
    <property type="term" value="F:ligase activity"/>
    <property type="evidence" value="ECO:0007669"/>
    <property type="project" value="UniProtKB-KW"/>
</dbReference>
<dbReference type="InterPro" id="IPR002306">
    <property type="entry name" value="Trp-tRNA-ligase"/>
</dbReference>
<dbReference type="CDD" id="cd00806">
    <property type="entry name" value="TrpRS_core"/>
    <property type="match status" value="1"/>
</dbReference>
<dbReference type="InterPro" id="IPR001412">
    <property type="entry name" value="aa-tRNA-synth_I_CS"/>
</dbReference>
<proteinExistence type="inferred from homology"/>
<accession>A0ABN6FB79</accession>
<keyword evidence="5 9" id="KW-0067">ATP-binding</keyword>
<evidence type="ECO:0000256" key="5">
    <source>
        <dbReference type="ARBA" id="ARBA00022840"/>
    </source>
</evidence>
<evidence type="ECO:0000313" key="11">
    <source>
        <dbReference type="Proteomes" id="UP001320148"/>
    </source>
</evidence>
<dbReference type="PANTHER" id="PTHR43766:SF1">
    <property type="entry name" value="TRYPTOPHAN--TRNA LIGASE, MITOCHONDRIAL"/>
    <property type="match status" value="1"/>
</dbReference>
<dbReference type="InterPro" id="IPR050203">
    <property type="entry name" value="Trp-tRNA_synthetase"/>
</dbReference>
<keyword evidence="7 9" id="KW-0030">Aminoacyl-tRNA synthetase</keyword>
<evidence type="ECO:0000256" key="6">
    <source>
        <dbReference type="ARBA" id="ARBA00022917"/>
    </source>
</evidence>
<dbReference type="Pfam" id="PF00579">
    <property type="entry name" value="tRNA-synt_1b"/>
    <property type="match status" value="1"/>
</dbReference>
<evidence type="ECO:0000256" key="7">
    <source>
        <dbReference type="ARBA" id="ARBA00023146"/>
    </source>
</evidence>
<evidence type="ECO:0000256" key="4">
    <source>
        <dbReference type="ARBA" id="ARBA00022741"/>
    </source>
</evidence>
<reference evidence="10 11" key="1">
    <citation type="submission" date="2021-02" db="EMBL/GenBank/DDBJ databases">
        <title>Complete genome of Desulfoluna sp. strain ASN36.</title>
        <authorList>
            <person name="Takahashi A."/>
            <person name="Kojima H."/>
            <person name="Fukui M."/>
        </authorList>
    </citation>
    <scope>NUCLEOTIDE SEQUENCE [LARGE SCALE GENOMIC DNA]</scope>
    <source>
        <strain evidence="10 11">ASN36</strain>
    </source>
</reference>
<dbReference type="InterPro" id="IPR014729">
    <property type="entry name" value="Rossmann-like_a/b/a_fold"/>
</dbReference>
<keyword evidence="11" id="KW-1185">Reference proteome</keyword>
<sequence length="333" mass="36360">MQQKVLTGDRPTGPLHLGHYVGSLKQRVELQNTSSQTVLIADLQGLTDNGHTPRKVSDNILNVLADYLAVGIDPERTTICLQSALPALSELTMYYSNLVTVSRLQRNPTVKAEIASKKFGSSIPAGFLSYPISQAADITAFRATLVPVGDDQLPMVEFTNEIVRKVNSVAGKEVLVECRPLLSKVSRLPGVDGLAKMSKSLGNALTLGSDETQIRKAVKKMYTDPGHLRVEDPGNVEGNVVFTYLDAFYPEEAYVQLLKDRYERGGLADSRLKAILEECLQELLRPIRERRAEFLADKAQLTDILRAGTGKAHSETEGIVQGVKAAFGLDILG</sequence>
<evidence type="ECO:0000256" key="9">
    <source>
        <dbReference type="RuleBase" id="RU363036"/>
    </source>
</evidence>
<protein>
    <recommendedName>
        <fullName evidence="2 8">Tryptophan--tRNA ligase</fullName>
        <ecNumber evidence="2 8">6.1.1.2</ecNumber>
    </recommendedName>
</protein>
<dbReference type="NCBIfam" id="TIGR00233">
    <property type="entry name" value="trpS"/>
    <property type="match status" value="1"/>
</dbReference>
<evidence type="ECO:0000256" key="3">
    <source>
        <dbReference type="ARBA" id="ARBA00022598"/>
    </source>
</evidence>
<keyword evidence="6 9" id="KW-0648">Protein biosynthesis</keyword>
<dbReference type="SUPFAM" id="SSF52374">
    <property type="entry name" value="Nucleotidylyl transferase"/>
    <property type="match status" value="1"/>
</dbReference>
<organism evidence="10 11">
    <name type="scientific">Desulfoluna limicola</name>
    <dbReference type="NCBI Taxonomy" id="2810562"/>
    <lineage>
        <taxon>Bacteria</taxon>
        <taxon>Pseudomonadati</taxon>
        <taxon>Thermodesulfobacteriota</taxon>
        <taxon>Desulfobacteria</taxon>
        <taxon>Desulfobacterales</taxon>
        <taxon>Desulfolunaceae</taxon>
        <taxon>Desulfoluna</taxon>
    </lineage>
</organism>
<keyword evidence="4 9" id="KW-0547">Nucleotide-binding</keyword>
<evidence type="ECO:0000256" key="1">
    <source>
        <dbReference type="ARBA" id="ARBA00005594"/>
    </source>
</evidence>
<name>A0ABN6FB79_9BACT</name>
<evidence type="ECO:0000313" key="10">
    <source>
        <dbReference type="EMBL" id="BCS98767.1"/>
    </source>
</evidence>
<dbReference type="Gene3D" id="1.10.240.10">
    <property type="entry name" value="Tyrosyl-Transfer RNA Synthetase"/>
    <property type="match status" value="1"/>
</dbReference>
<evidence type="ECO:0000256" key="8">
    <source>
        <dbReference type="NCBIfam" id="TIGR00233"/>
    </source>
</evidence>
<evidence type="ECO:0000256" key="2">
    <source>
        <dbReference type="ARBA" id="ARBA00013161"/>
    </source>
</evidence>